<keyword evidence="4 8" id="KW-1133">Transmembrane helix</keyword>
<evidence type="ECO:0000256" key="4">
    <source>
        <dbReference type="ARBA" id="ARBA00022989"/>
    </source>
</evidence>
<name>A0AAW1JJS6_POPJA</name>
<evidence type="ECO:0000256" key="2">
    <source>
        <dbReference type="ARBA" id="ARBA00022475"/>
    </source>
</evidence>
<feature type="transmembrane region" description="Helical" evidence="8">
    <location>
        <begin position="15"/>
        <end position="35"/>
    </location>
</feature>
<accession>A0AAW1JJS6</accession>
<proteinExistence type="inferred from homology"/>
<dbReference type="Pfam" id="PF08395">
    <property type="entry name" value="7tm_7"/>
    <property type="match status" value="1"/>
</dbReference>
<dbReference type="Proteomes" id="UP001458880">
    <property type="component" value="Unassembled WGS sequence"/>
</dbReference>
<protein>
    <recommendedName>
        <fullName evidence="8">Gustatory receptor</fullName>
    </recommendedName>
</protein>
<evidence type="ECO:0000256" key="8">
    <source>
        <dbReference type="RuleBase" id="RU363108"/>
    </source>
</evidence>
<dbReference type="GO" id="GO:0050909">
    <property type="term" value="P:sensory perception of taste"/>
    <property type="evidence" value="ECO:0007669"/>
    <property type="project" value="InterPro"/>
</dbReference>
<reference evidence="9 10" key="1">
    <citation type="journal article" date="2024" name="BMC Genomics">
        <title>De novo assembly and annotation of Popillia japonica's genome with initial clues to its potential as an invasive pest.</title>
        <authorList>
            <person name="Cucini C."/>
            <person name="Boschi S."/>
            <person name="Funari R."/>
            <person name="Cardaioli E."/>
            <person name="Iannotti N."/>
            <person name="Marturano G."/>
            <person name="Paoli F."/>
            <person name="Bruttini M."/>
            <person name="Carapelli A."/>
            <person name="Frati F."/>
            <person name="Nardi F."/>
        </authorList>
    </citation>
    <scope>NUCLEOTIDE SEQUENCE [LARGE SCALE GENOMIC DNA]</scope>
    <source>
        <strain evidence="9">DMR45628</strain>
    </source>
</reference>
<keyword evidence="5 8" id="KW-0472">Membrane</keyword>
<organism evidence="9 10">
    <name type="scientific">Popillia japonica</name>
    <name type="common">Japanese beetle</name>
    <dbReference type="NCBI Taxonomy" id="7064"/>
    <lineage>
        <taxon>Eukaryota</taxon>
        <taxon>Metazoa</taxon>
        <taxon>Ecdysozoa</taxon>
        <taxon>Arthropoda</taxon>
        <taxon>Hexapoda</taxon>
        <taxon>Insecta</taxon>
        <taxon>Pterygota</taxon>
        <taxon>Neoptera</taxon>
        <taxon>Endopterygota</taxon>
        <taxon>Coleoptera</taxon>
        <taxon>Polyphaga</taxon>
        <taxon>Scarabaeiformia</taxon>
        <taxon>Scarabaeidae</taxon>
        <taxon>Rutelinae</taxon>
        <taxon>Popillia</taxon>
    </lineage>
</organism>
<sequence length="321" mass="37321">MLEFSTKGPKLTLDILIICAMVLTNLISMLWCVLFRKKSMLIFVRKMKQVDQNLKVTEEMKPKRYLRFLLEMILLHIFAIFCGLYESYSIIIVFGFDRYYPHVIFYFNLYMITLTVLKIYQFSTAIKLRFILLNEKLTRIKTTTPITIVFAANNTMKEHKMVTAYRRDHLLLSECINLINDVFGIQILFITMLIVTFIVQAVNTAINYGNSSGGDETETYELILVCVWNTSLFITFAIMLATSCEQTIEEMNESQRICHKLLAQLPGRLSNAQEVLREELYIFANQIDHLNVQFTASGFFNVNHTLLLTIFGSLLRPDFLM</sequence>
<evidence type="ECO:0000256" key="3">
    <source>
        <dbReference type="ARBA" id="ARBA00022692"/>
    </source>
</evidence>
<keyword evidence="7 8" id="KW-0807">Transducer</keyword>
<evidence type="ECO:0000256" key="5">
    <source>
        <dbReference type="ARBA" id="ARBA00023136"/>
    </source>
</evidence>
<comment type="caution">
    <text evidence="8">Lacks conserved residue(s) required for the propagation of feature annotation.</text>
</comment>
<keyword evidence="6 8" id="KW-0675">Receptor</keyword>
<dbReference type="GO" id="GO:0030425">
    <property type="term" value="C:dendrite"/>
    <property type="evidence" value="ECO:0007669"/>
    <property type="project" value="TreeGrafter"/>
</dbReference>
<dbReference type="InterPro" id="IPR013604">
    <property type="entry name" value="7TM_chemorcpt"/>
</dbReference>
<evidence type="ECO:0000256" key="1">
    <source>
        <dbReference type="ARBA" id="ARBA00004651"/>
    </source>
</evidence>
<keyword evidence="10" id="KW-1185">Reference proteome</keyword>
<feature type="transmembrane region" description="Helical" evidence="8">
    <location>
        <begin position="222"/>
        <end position="241"/>
    </location>
</feature>
<dbReference type="GO" id="GO:0030424">
    <property type="term" value="C:axon"/>
    <property type="evidence" value="ECO:0007669"/>
    <property type="project" value="TreeGrafter"/>
</dbReference>
<dbReference type="GO" id="GO:0043025">
    <property type="term" value="C:neuronal cell body"/>
    <property type="evidence" value="ECO:0007669"/>
    <property type="project" value="TreeGrafter"/>
</dbReference>
<evidence type="ECO:0000256" key="6">
    <source>
        <dbReference type="ARBA" id="ARBA00023170"/>
    </source>
</evidence>
<evidence type="ECO:0000313" key="10">
    <source>
        <dbReference type="Proteomes" id="UP001458880"/>
    </source>
</evidence>
<keyword evidence="2 8" id="KW-1003">Cell membrane</keyword>
<comment type="function">
    <text evidence="8">Gustatory receptor which mediates acceptance or avoidance behavior, depending on its substrates.</text>
</comment>
<gene>
    <name evidence="9" type="ORF">QE152_g28443</name>
</gene>
<dbReference type="AlphaFoldDB" id="A0AAW1JJS6"/>
<dbReference type="GO" id="GO:0007635">
    <property type="term" value="P:chemosensory behavior"/>
    <property type="evidence" value="ECO:0007669"/>
    <property type="project" value="TreeGrafter"/>
</dbReference>
<comment type="subcellular location">
    <subcellularLocation>
        <location evidence="1 8">Cell membrane</location>
        <topology evidence="1 8">Multi-pass membrane protein</topology>
    </subcellularLocation>
</comment>
<dbReference type="EMBL" id="JASPKY010000356">
    <property type="protein sequence ID" value="KAK9704179.1"/>
    <property type="molecule type" value="Genomic_DNA"/>
</dbReference>
<dbReference type="GO" id="GO:0008049">
    <property type="term" value="P:male courtship behavior"/>
    <property type="evidence" value="ECO:0007669"/>
    <property type="project" value="TreeGrafter"/>
</dbReference>
<dbReference type="PANTHER" id="PTHR21143">
    <property type="entry name" value="INVERTEBRATE GUSTATORY RECEPTOR"/>
    <property type="match status" value="1"/>
</dbReference>
<comment type="caution">
    <text evidence="9">The sequence shown here is derived from an EMBL/GenBank/DDBJ whole genome shotgun (WGS) entry which is preliminary data.</text>
</comment>
<dbReference type="PANTHER" id="PTHR21143:SF133">
    <property type="entry name" value="GUSTATORY AND PHEROMONE RECEPTOR 32A-RELATED"/>
    <property type="match status" value="1"/>
</dbReference>
<feature type="transmembrane region" description="Helical" evidence="8">
    <location>
        <begin position="68"/>
        <end position="93"/>
    </location>
</feature>
<keyword evidence="3 8" id="KW-0812">Transmembrane</keyword>
<evidence type="ECO:0000313" key="9">
    <source>
        <dbReference type="EMBL" id="KAK9704179.1"/>
    </source>
</evidence>
<feature type="transmembrane region" description="Helical" evidence="8">
    <location>
        <begin position="182"/>
        <end position="202"/>
    </location>
</feature>
<dbReference type="GO" id="GO:0007165">
    <property type="term" value="P:signal transduction"/>
    <property type="evidence" value="ECO:0007669"/>
    <property type="project" value="UniProtKB-KW"/>
</dbReference>
<dbReference type="GO" id="GO:0005886">
    <property type="term" value="C:plasma membrane"/>
    <property type="evidence" value="ECO:0007669"/>
    <property type="project" value="UniProtKB-SubCell"/>
</dbReference>
<evidence type="ECO:0000256" key="7">
    <source>
        <dbReference type="ARBA" id="ARBA00023224"/>
    </source>
</evidence>
<comment type="similarity">
    <text evidence="8">Belongs to the insect chemoreceptor superfamily. Gustatory receptor (GR) family.</text>
</comment>